<keyword evidence="4" id="KW-0732">Signal</keyword>
<dbReference type="GO" id="GO:0031295">
    <property type="term" value="P:T cell costimulation"/>
    <property type="evidence" value="ECO:0007669"/>
    <property type="project" value="TreeGrafter"/>
</dbReference>
<dbReference type="InterPro" id="IPR013106">
    <property type="entry name" value="Ig_V-set"/>
</dbReference>
<dbReference type="PANTHER" id="PTHR25466:SF9">
    <property type="entry name" value="FIBRONECTIN TYPE-III DOMAIN-CONTAINING PROTEIN"/>
    <property type="match status" value="1"/>
</dbReference>
<evidence type="ECO:0000256" key="7">
    <source>
        <dbReference type="ARBA" id="ARBA00023157"/>
    </source>
</evidence>
<evidence type="ECO:0000313" key="13">
    <source>
        <dbReference type="Proteomes" id="UP001501920"/>
    </source>
</evidence>
<dbReference type="InterPro" id="IPR007110">
    <property type="entry name" value="Ig-like_dom"/>
</dbReference>
<keyword evidence="5" id="KW-1133">Transmembrane helix</keyword>
<dbReference type="InterPro" id="IPR036179">
    <property type="entry name" value="Ig-like_dom_sf"/>
</dbReference>
<reference evidence="12" key="3">
    <citation type="submission" date="2025-09" db="UniProtKB">
        <authorList>
            <consortium name="Ensembl"/>
        </authorList>
    </citation>
    <scope>IDENTIFICATION</scope>
</reference>
<keyword evidence="6" id="KW-0472">Membrane</keyword>
<dbReference type="Ensembl" id="ENSPNAT00000064336.1">
    <property type="protein sequence ID" value="ENSPNAP00000039680.1"/>
    <property type="gene ID" value="ENSPNAG00000033311.1"/>
</dbReference>
<protein>
    <recommendedName>
        <fullName evidence="11">Ig-like domain-containing protein</fullName>
    </recommendedName>
</protein>
<feature type="domain" description="Ig-like" evidence="11">
    <location>
        <begin position="157"/>
        <end position="252"/>
    </location>
</feature>
<keyword evidence="9" id="KW-0325">Glycoprotein</keyword>
<dbReference type="InterPro" id="IPR013783">
    <property type="entry name" value="Ig-like_fold"/>
</dbReference>
<dbReference type="Pfam" id="PF07686">
    <property type="entry name" value="V-set"/>
    <property type="match status" value="2"/>
</dbReference>
<evidence type="ECO:0000256" key="2">
    <source>
        <dbReference type="ARBA" id="ARBA00022475"/>
    </source>
</evidence>
<evidence type="ECO:0000313" key="12">
    <source>
        <dbReference type="Ensembl" id="ENSPNAP00000039680.1"/>
    </source>
</evidence>
<dbReference type="AlphaFoldDB" id="A0AAR2IJ08"/>
<reference evidence="12 13" key="1">
    <citation type="submission" date="2020-10" db="EMBL/GenBank/DDBJ databases">
        <title>Pygocentrus nattereri (red-bellied piranha) genome, fPygNat1, primary haplotype.</title>
        <authorList>
            <person name="Myers G."/>
            <person name="Meyer A."/>
            <person name="Karagic N."/>
            <person name="Pippel M."/>
            <person name="Winkler S."/>
            <person name="Tracey A."/>
            <person name="Wood J."/>
            <person name="Formenti G."/>
            <person name="Howe K."/>
            <person name="Fedrigo O."/>
            <person name="Jarvis E.D."/>
        </authorList>
    </citation>
    <scope>NUCLEOTIDE SEQUENCE [LARGE SCALE GENOMIC DNA]</scope>
</reference>
<dbReference type="SMART" id="SM00409">
    <property type="entry name" value="IG"/>
    <property type="match status" value="2"/>
</dbReference>
<dbReference type="GO" id="GO:0009897">
    <property type="term" value="C:external side of plasma membrane"/>
    <property type="evidence" value="ECO:0007669"/>
    <property type="project" value="TreeGrafter"/>
</dbReference>
<dbReference type="GO" id="GO:0042102">
    <property type="term" value="P:positive regulation of T cell proliferation"/>
    <property type="evidence" value="ECO:0007669"/>
    <property type="project" value="TreeGrafter"/>
</dbReference>
<evidence type="ECO:0000256" key="3">
    <source>
        <dbReference type="ARBA" id="ARBA00022692"/>
    </source>
</evidence>
<name>A0AAR2IJ08_PYGNA</name>
<dbReference type="PANTHER" id="PTHR25466">
    <property type="entry name" value="T-LYMPHOCYTE ACTIVATION ANTIGEN"/>
    <property type="match status" value="1"/>
</dbReference>
<dbReference type="Gene3D" id="2.60.40.10">
    <property type="entry name" value="Immunoglobulins"/>
    <property type="match status" value="2"/>
</dbReference>
<comment type="subcellular location">
    <subcellularLocation>
        <location evidence="1">Cell membrane</location>
        <topology evidence="1">Single-pass type I membrane protein</topology>
    </subcellularLocation>
</comment>
<dbReference type="InterPro" id="IPR051713">
    <property type="entry name" value="T-cell_Activation_Regulation"/>
</dbReference>
<evidence type="ECO:0000256" key="6">
    <source>
        <dbReference type="ARBA" id="ARBA00023136"/>
    </source>
</evidence>
<organism evidence="12 13">
    <name type="scientific">Pygocentrus nattereri</name>
    <name type="common">Red-bellied piranha</name>
    <dbReference type="NCBI Taxonomy" id="42514"/>
    <lineage>
        <taxon>Eukaryota</taxon>
        <taxon>Metazoa</taxon>
        <taxon>Chordata</taxon>
        <taxon>Craniata</taxon>
        <taxon>Vertebrata</taxon>
        <taxon>Euteleostomi</taxon>
        <taxon>Actinopterygii</taxon>
        <taxon>Neopterygii</taxon>
        <taxon>Teleostei</taxon>
        <taxon>Ostariophysi</taxon>
        <taxon>Characiformes</taxon>
        <taxon>Characoidei</taxon>
        <taxon>Pygocentrus</taxon>
    </lineage>
</organism>
<evidence type="ECO:0000256" key="1">
    <source>
        <dbReference type="ARBA" id="ARBA00004251"/>
    </source>
</evidence>
<keyword evidence="8" id="KW-0675">Receptor</keyword>
<dbReference type="SUPFAM" id="SSF48726">
    <property type="entry name" value="Immunoglobulin"/>
    <property type="match status" value="2"/>
</dbReference>
<keyword evidence="2" id="KW-1003">Cell membrane</keyword>
<keyword evidence="7" id="KW-1015">Disulfide bond</keyword>
<keyword evidence="10" id="KW-0393">Immunoglobulin domain</keyword>
<evidence type="ECO:0000256" key="4">
    <source>
        <dbReference type="ARBA" id="ARBA00022729"/>
    </source>
</evidence>
<keyword evidence="13" id="KW-1185">Reference proteome</keyword>
<dbReference type="GO" id="GO:0007166">
    <property type="term" value="P:cell surface receptor signaling pathway"/>
    <property type="evidence" value="ECO:0007669"/>
    <property type="project" value="TreeGrafter"/>
</dbReference>
<accession>A0AAR2IJ08</accession>
<dbReference type="InterPro" id="IPR003599">
    <property type="entry name" value="Ig_sub"/>
</dbReference>
<dbReference type="Proteomes" id="UP001501920">
    <property type="component" value="Chromosome 25"/>
</dbReference>
<evidence type="ECO:0000256" key="9">
    <source>
        <dbReference type="ARBA" id="ARBA00023180"/>
    </source>
</evidence>
<evidence type="ECO:0000256" key="5">
    <source>
        <dbReference type="ARBA" id="ARBA00022989"/>
    </source>
</evidence>
<reference evidence="12" key="2">
    <citation type="submission" date="2025-08" db="UniProtKB">
        <authorList>
            <consortium name="Ensembl"/>
        </authorList>
    </citation>
    <scope>IDENTIFICATION</scope>
</reference>
<evidence type="ECO:0000259" key="11">
    <source>
        <dbReference type="PROSITE" id="PS50835"/>
    </source>
</evidence>
<dbReference type="PROSITE" id="PS50835">
    <property type="entry name" value="IG_LIKE"/>
    <property type="match status" value="2"/>
</dbReference>
<evidence type="ECO:0000256" key="10">
    <source>
        <dbReference type="ARBA" id="ARBA00023319"/>
    </source>
</evidence>
<dbReference type="GO" id="GO:0042130">
    <property type="term" value="P:negative regulation of T cell proliferation"/>
    <property type="evidence" value="ECO:0007669"/>
    <property type="project" value="TreeGrafter"/>
</dbReference>
<dbReference type="GO" id="GO:0071222">
    <property type="term" value="P:cellular response to lipopolysaccharide"/>
    <property type="evidence" value="ECO:0007669"/>
    <property type="project" value="TreeGrafter"/>
</dbReference>
<keyword evidence="3" id="KW-0812">Transmembrane</keyword>
<evidence type="ECO:0000256" key="8">
    <source>
        <dbReference type="ARBA" id="ARBA00023170"/>
    </source>
</evidence>
<proteinExistence type="predicted"/>
<dbReference type="GO" id="GO:0006955">
    <property type="term" value="P:immune response"/>
    <property type="evidence" value="ECO:0007669"/>
    <property type="project" value="TreeGrafter"/>
</dbReference>
<feature type="domain" description="Ig-like" evidence="11">
    <location>
        <begin position="28"/>
        <end position="131"/>
    </location>
</feature>
<sequence>MPLPENHTATHCILKFECLLFGCVTSTPEETSSLTVPEGESVSLKCSFTFTREYNGVPFVVYWIKTVGESSTCVYSYDYSKHRSPQYGHHCAVQKDLLNRLSNPTEGQNSHNIRISEVMESDSGQYLCAVQVDPINKNTAKGNWKVIKRVTVITSTPEKPSSLPVPEGGSVSLNCSFTFTQKYNGVPFVVYWIKTVGKSSTCVYSYDYSKHRSPQYDLLNRISNPTKGQNSHNISISEVMESDSGQYLCAVQVDPINKNTAKGNWKVIKRVTVTTTGKVRGESDVRLVKKGELSQSYSSSFYTHMISTSASTVTHFCYIMFSSDCCREEAPDMDCKCVSFSVVSSSSSFPCSVVSVMLTV</sequence>